<organism evidence="2 3">
    <name type="scientific">Mytilus galloprovincialis</name>
    <name type="common">Mediterranean mussel</name>
    <dbReference type="NCBI Taxonomy" id="29158"/>
    <lineage>
        <taxon>Eukaryota</taxon>
        <taxon>Metazoa</taxon>
        <taxon>Spiralia</taxon>
        <taxon>Lophotrochozoa</taxon>
        <taxon>Mollusca</taxon>
        <taxon>Bivalvia</taxon>
        <taxon>Autobranchia</taxon>
        <taxon>Pteriomorphia</taxon>
        <taxon>Mytilida</taxon>
        <taxon>Mytiloidea</taxon>
        <taxon>Mytilidae</taxon>
        <taxon>Mytilinae</taxon>
        <taxon>Mytilus</taxon>
    </lineage>
</organism>
<evidence type="ECO:0000313" key="3">
    <source>
        <dbReference type="Proteomes" id="UP000596742"/>
    </source>
</evidence>
<evidence type="ECO:0000313" key="2">
    <source>
        <dbReference type="EMBL" id="VDI55418.1"/>
    </source>
</evidence>
<feature type="region of interest" description="Disordered" evidence="1">
    <location>
        <begin position="57"/>
        <end position="79"/>
    </location>
</feature>
<accession>A0A8B6FXT6</accession>
<keyword evidence="3" id="KW-1185">Reference proteome</keyword>
<dbReference type="EMBL" id="UYJE01007504">
    <property type="protein sequence ID" value="VDI55418.1"/>
    <property type="molecule type" value="Genomic_DNA"/>
</dbReference>
<reference evidence="2" key="1">
    <citation type="submission" date="2018-11" db="EMBL/GenBank/DDBJ databases">
        <authorList>
            <person name="Alioto T."/>
            <person name="Alioto T."/>
        </authorList>
    </citation>
    <scope>NUCLEOTIDE SEQUENCE</scope>
</reference>
<evidence type="ECO:0000256" key="1">
    <source>
        <dbReference type="SAM" id="MobiDB-lite"/>
    </source>
</evidence>
<dbReference type="Proteomes" id="UP000596742">
    <property type="component" value="Unassembled WGS sequence"/>
</dbReference>
<gene>
    <name evidence="2" type="ORF">MGAL_10B012234</name>
</gene>
<proteinExistence type="predicted"/>
<comment type="caution">
    <text evidence="2">The sequence shown here is derived from an EMBL/GenBank/DDBJ whole genome shotgun (WGS) entry which is preliminary data.</text>
</comment>
<protein>
    <submittedName>
        <fullName evidence="2">Uncharacterized protein</fullName>
    </submittedName>
</protein>
<feature type="compositionally biased region" description="Basic residues" evidence="1">
    <location>
        <begin position="68"/>
        <end position="79"/>
    </location>
</feature>
<name>A0A8B6FXT6_MYTGA</name>
<dbReference type="AlphaFoldDB" id="A0A8B6FXT6"/>
<sequence>MIRNKQHADFQLLNKNEGFNLIWNGNSDVDLESAEFENDLVAWTELIKTQHPPFAIGAAVTGPETKQQKNKKKSARRQY</sequence>